<feature type="compositionally biased region" description="Acidic residues" evidence="1">
    <location>
        <begin position="17"/>
        <end position="52"/>
    </location>
</feature>
<reference evidence="2" key="1">
    <citation type="submission" date="2014-12" db="EMBL/GenBank/DDBJ databases">
        <title>Insight into the proteome of Arion vulgaris.</title>
        <authorList>
            <person name="Aradska J."/>
            <person name="Bulat T."/>
            <person name="Smidak R."/>
            <person name="Sarate P."/>
            <person name="Gangsoo J."/>
            <person name="Sialana F."/>
            <person name="Bilban M."/>
            <person name="Lubec G."/>
        </authorList>
    </citation>
    <scope>NUCLEOTIDE SEQUENCE</scope>
    <source>
        <tissue evidence="2">Skin</tissue>
    </source>
</reference>
<name>A0A0B6Y1T0_9EUPU</name>
<evidence type="ECO:0000313" key="2">
    <source>
        <dbReference type="EMBL" id="CEK49445.1"/>
    </source>
</evidence>
<dbReference type="EMBL" id="HACG01002580">
    <property type="protein sequence ID" value="CEK49445.1"/>
    <property type="molecule type" value="Transcribed_RNA"/>
</dbReference>
<sequence>MLVGTCDGSNVGIVPCESDDKDEDSDDEDCKEDDDCTDDDDCSDDDDDDDDMRESVGGGGLTTEYIKG</sequence>
<evidence type="ECO:0000256" key="1">
    <source>
        <dbReference type="SAM" id="MobiDB-lite"/>
    </source>
</evidence>
<proteinExistence type="predicted"/>
<dbReference type="AlphaFoldDB" id="A0A0B6Y1T0"/>
<accession>A0A0B6Y1T0</accession>
<protein>
    <submittedName>
        <fullName evidence="2">Uncharacterized protein</fullName>
    </submittedName>
</protein>
<organism evidence="2">
    <name type="scientific">Arion vulgaris</name>
    <dbReference type="NCBI Taxonomy" id="1028688"/>
    <lineage>
        <taxon>Eukaryota</taxon>
        <taxon>Metazoa</taxon>
        <taxon>Spiralia</taxon>
        <taxon>Lophotrochozoa</taxon>
        <taxon>Mollusca</taxon>
        <taxon>Gastropoda</taxon>
        <taxon>Heterobranchia</taxon>
        <taxon>Euthyneura</taxon>
        <taxon>Panpulmonata</taxon>
        <taxon>Eupulmonata</taxon>
        <taxon>Stylommatophora</taxon>
        <taxon>Helicina</taxon>
        <taxon>Arionoidea</taxon>
        <taxon>Arionidae</taxon>
        <taxon>Arion</taxon>
    </lineage>
</organism>
<gene>
    <name evidence="2" type="primary">ORF7779</name>
</gene>
<feature type="region of interest" description="Disordered" evidence="1">
    <location>
        <begin position="1"/>
        <end position="68"/>
    </location>
</feature>